<dbReference type="HOGENOM" id="CLU_577598_0_0_1"/>
<feature type="compositionally biased region" description="Basic and acidic residues" evidence="1">
    <location>
        <begin position="106"/>
        <end position="127"/>
    </location>
</feature>
<evidence type="ECO:0000313" key="2">
    <source>
        <dbReference type="EMBL" id="KIM86197.1"/>
    </source>
</evidence>
<feature type="compositionally biased region" description="Polar residues" evidence="1">
    <location>
        <begin position="380"/>
        <end position="393"/>
    </location>
</feature>
<evidence type="ECO:0000313" key="3">
    <source>
        <dbReference type="Proteomes" id="UP000054166"/>
    </source>
</evidence>
<dbReference type="Proteomes" id="UP000054166">
    <property type="component" value="Unassembled WGS sequence"/>
</dbReference>
<dbReference type="InParanoid" id="A0A0C3C936"/>
<accession>A0A0C3C936</accession>
<keyword evidence="3" id="KW-1185">Reference proteome</keyword>
<dbReference type="EMBL" id="KN832982">
    <property type="protein sequence ID" value="KIM86197.1"/>
    <property type="molecule type" value="Genomic_DNA"/>
</dbReference>
<feature type="region of interest" description="Disordered" evidence="1">
    <location>
        <begin position="38"/>
        <end position="208"/>
    </location>
</feature>
<reference evidence="3" key="2">
    <citation type="submission" date="2015-01" db="EMBL/GenBank/DDBJ databases">
        <title>Evolutionary Origins and Diversification of the Mycorrhizal Mutualists.</title>
        <authorList>
            <consortium name="DOE Joint Genome Institute"/>
            <consortium name="Mycorrhizal Genomics Consortium"/>
            <person name="Kohler A."/>
            <person name="Kuo A."/>
            <person name="Nagy L.G."/>
            <person name="Floudas D."/>
            <person name="Copeland A."/>
            <person name="Barry K.W."/>
            <person name="Cichocki N."/>
            <person name="Veneault-Fourrey C."/>
            <person name="LaButti K."/>
            <person name="Lindquist E.A."/>
            <person name="Lipzen A."/>
            <person name="Lundell T."/>
            <person name="Morin E."/>
            <person name="Murat C."/>
            <person name="Riley R."/>
            <person name="Ohm R."/>
            <person name="Sun H."/>
            <person name="Tunlid A."/>
            <person name="Henrissat B."/>
            <person name="Grigoriev I.V."/>
            <person name="Hibbett D.S."/>
            <person name="Martin F."/>
        </authorList>
    </citation>
    <scope>NUCLEOTIDE SEQUENCE [LARGE SCALE GENOMIC DNA]</scope>
    <source>
        <strain evidence="3">F 1598</strain>
    </source>
</reference>
<proteinExistence type="predicted"/>
<evidence type="ECO:0000256" key="1">
    <source>
        <dbReference type="SAM" id="MobiDB-lite"/>
    </source>
</evidence>
<gene>
    <name evidence="2" type="ORF">PILCRDRAFT_4735</name>
</gene>
<reference evidence="2 3" key="1">
    <citation type="submission" date="2014-04" db="EMBL/GenBank/DDBJ databases">
        <authorList>
            <consortium name="DOE Joint Genome Institute"/>
            <person name="Kuo A."/>
            <person name="Tarkka M."/>
            <person name="Buscot F."/>
            <person name="Kohler A."/>
            <person name="Nagy L.G."/>
            <person name="Floudas D."/>
            <person name="Copeland A."/>
            <person name="Barry K.W."/>
            <person name="Cichocki N."/>
            <person name="Veneault-Fourrey C."/>
            <person name="LaButti K."/>
            <person name="Lindquist E.A."/>
            <person name="Lipzen A."/>
            <person name="Lundell T."/>
            <person name="Morin E."/>
            <person name="Murat C."/>
            <person name="Sun H."/>
            <person name="Tunlid A."/>
            <person name="Henrissat B."/>
            <person name="Grigoriev I.V."/>
            <person name="Hibbett D.S."/>
            <person name="Martin F."/>
            <person name="Nordberg H.P."/>
            <person name="Cantor M.N."/>
            <person name="Hua S.X."/>
        </authorList>
    </citation>
    <scope>NUCLEOTIDE SEQUENCE [LARGE SCALE GENOMIC DNA]</scope>
    <source>
        <strain evidence="2 3">F 1598</strain>
    </source>
</reference>
<feature type="compositionally biased region" description="Polar residues" evidence="1">
    <location>
        <begin position="93"/>
        <end position="105"/>
    </location>
</feature>
<feature type="region of interest" description="Disordered" evidence="1">
    <location>
        <begin position="237"/>
        <end position="333"/>
    </location>
</feature>
<feature type="compositionally biased region" description="Low complexity" evidence="1">
    <location>
        <begin position="199"/>
        <end position="208"/>
    </location>
</feature>
<feature type="compositionally biased region" description="Basic and acidic residues" evidence="1">
    <location>
        <begin position="256"/>
        <end position="275"/>
    </location>
</feature>
<name>A0A0C3C936_PILCF</name>
<feature type="compositionally biased region" description="Polar residues" evidence="1">
    <location>
        <begin position="276"/>
        <end position="285"/>
    </location>
</feature>
<feature type="compositionally biased region" description="Polar residues" evidence="1">
    <location>
        <begin position="318"/>
        <end position="330"/>
    </location>
</feature>
<organism evidence="2 3">
    <name type="scientific">Piloderma croceum (strain F 1598)</name>
    <dbReference type="NCBI Taxonomy" id="765440"/>
    <lineage>
        <taxon>Eukaryota</taxon>
        <taxon>Fungi</taxon>
        <taxon>Dikarya</taxon>
        <taxon>Basidiomycota</taxon>
        <taxon>Agaricomycotina</taxon>
        <taxon>Agaricomycetes</taxon>
        <taxon>Agaricomycetidae</taxon>
        <taxon>Atheliales</taxon>
        <taxon>Atheliaceae</taxon>
        <taxon>Piloderma</taxon>
    </lineage>
</organism>
<feature type="compositionally biased region" description="Basic and acidic residues" evidence="1">
    <location>
        <begin position="302"/>
        <end position="312"/>
    </location>
</feature>
<feature type="compositionally biased region" description="Polar residues" evidence="1">
    <location>
        <begin position="355"/>
        <end position="373"/>
    </location>
</feature>
<protein>
    <submittedName>
        <fullName evidence="2">Uncharacterized protein</fullName>
    </submittedName>
</protein>
<sequence length="473" mass="52152">MLSFFFITGQIKPDVDTSGSSHWLTAALAYSEAAMSHSCRDGLSEPPPAPKKRNTVAEKSNPKPMISEKSPSPFFSHATQPSHTIRPKAKTKTPGQTSDMMQQLESLHESAKDQKSIRFPEGQRLKLDNPSVSATGPSKRRPKPPPPNFELKFADLNDSPPASQYHIPVNDDDDEDLPDIHDLLNAYQPSDAMAGQKKSSSASDYSNSEIDALIRDIPLDEYEAELADDSCIHGDLDSWRHFSRPVTPLPSRKRPREPENEPPKKRFDTRIDTPSERFTSSSPISQPRKRKRSKAPLFFADLSDKDTKEQPTNRKSHSSTFMTDSNNQKPENQKEECFTLDYSLFDIIPAPPDSSMDTTSPGHGSKPPTSSPSIPDKSPLNHSAYASQDHQSSRQAFGRNFILHSGATSSFTTIPPSTTATFSSSNDTLRVSTSPAAYQAESTNTPVDETGVPDNDLAELEAWLLSDAVIITD</sequence>
<feature type="region of interest" description="Disordered" evidence="1">
    <location>
        <begin position="348"/>
        <end position="393"/>
    </location>
</feature>
<dbReference type="AlphaFoldDB" id="A0A0C3C936"/>
<dbReference type="STRING" id="765440.A0A0C3C936"/>